<evidence type="ECO:0000313" key="3">
    <source>
        <dbReference type="Proteomes" id="UP000187209"/>
    </source>
</evidence>
<reference evidence="2 3" key="1">
    <citation type="submission" date="2016-11" db="EMBL/GenBank/DDBJ databases">
        <title>The macronuclear genome of Stentor coeruleus: a giant cell with tiny introns.</title>
        <authorList>
            <person name="Slabodnick M."/>
            <person name="Ruby J.G."/>
            <person name="Reiff S.B."/>
            <person name="Swart E.C."/>
            <person name="Gosai S."/>
            <person name="Prabakaran S."/>
            <person name="Witkowska E."/>
            <person name="Larue G.E."/>
            <person name="Fisher S."/>
            <person name="Freeman R.M."/>
            <person name="Gunawardena J."/>
            <person name="Chu W."/>
            <person name="Stover N.A."/>
            <person name="Gregory B.D."/>
            <person name="Nowacki M."/>
            <person name="Derisi J."/>
            <person name="Roy S.W."/>
            <person name="Marshall W.F."/>
            <person name="Sood P."/>
        </authorList>
    </citation>
    <scope>NUCLEOTIDE SEQUENCE [LARGE SCALE GENOMIC DNA]</scope>
    <source>
        <strain evidence="2">WM001</strain>
    </source>
</reference>
<dbReference type="InterPro" id="IPR052744">
    <property type="entry name" value="GPAT/DAPAT"/>
</dbReference>
<dbReference type="GO" id="GO:0008654">
    <property type="term" value="P:phospholipid biosynthetic process"/>
    <property type="evidence" value="ECO:0007669"/>
    <property type="project" value="TreeGrafter"/>
</dbReference>
<keyword evidence="3" id="KW-1185">Reference proteome</keyword>
<dbReference type="EMBL" id="MPUH01000024">
    <property type="protein sequence ID" value="OMJ94581.1"/>
    <property type="molecule type" value="Genomic_DNA"/>
</dbReference>
<comment type="caution">
    <text evidence="2">The sequence shown here is derived from an EMBL/GenBank/DDBJ whole genome shotgun (WGS) entry which is preliminary data.</text>
</comment>
<accession>A0A1R2D025</accession>
<dbReference type="GO" id="GO:0016287">
    <property type="term" value="F:glycerone-phosphate O-acyltransferase activity"/>
    <property type="evidence" value="ECO:0007669"/>
    <property type="project" value="TreeGrafter"/>
</dbReference>
<sequence length="484" mass="55276">MTSIWVKKLRIEGEIPENGPVLICASHMNCYFDSLSLRSALGYLVPSVIAEVSTKQKVIGFASGLFQDISVDRPVDHAVKGVGLIKGEGLNIIGQGTTFLKDLKPGMIIEADGNESTVLEVISDTLAKGTYNLPASFIDYRIQPKLDNSKMFNNVLKWLSSKKPLFICPEGRSHETPGTIKFKSGIGRIVLECLKANIPIKFYSIGVNYTYPDYFRGNVTVSISPLIEFSQSLIEQDERKAVKTIVDKFYSELNKNVIPLQNYDEVKLVHFIYSELHGRVNKGQRIQKIQTICQKIETLRSKSLDQLTELTESFCRYRDVIQTREISKYFTRKPGFIEMFFCFIFSMIILLFACIGWAIIWLESIYVEAKAQQSRLRLLSKITFRKSGCDILNSDRMIYFFASFPLVLGFFNLMFYFYSYSFVLTGGFAIVFPLYIYICLLMHDKYLSLWKTINLYMMSSCDFEAISQARKSLKVRINDAVGHS</sequence>
<dbReference type="SUPFAM" id="SSF69593">
    <property type="entry name" value="Glycerol-3-phosphate (1)-acyltransferase"/>
    <property type="match status" value="1"/>
</dbReference>
<feature type="transmembrane region" description="Helical" evidence="1">
    <location>
        <begin position="423"/>
        <end position="442"/>
    </location>
</feature>
<name>A0A1R2D025_9CILI</name>
<dbReference type="AlphaFoldDB" id="A0A1R2D025"/>
<dbReference type="Proteomes" id="UP000187209">
    <property type="component" value="Unassembled WGS sequence"/>
</dbReference>
<feature type="transmembrane region" description="Helical" evidence="1">
    <location>
        <begin position="336"/>
        <end position="362"/>
    </location>
</feature>
<organism evidence="2 3">
    <name type="scientific">Stentor coeruleus</name>
    <dbReference type="NCBI Taxonomy" id="5963"/>
    <lineage>
        <taxon>Eukaryota</taxon>
        <taxon>Sar</taxon>
        <taxon>Alveolata</taxon>
        <taxon>Ciliophora</taxon>
        <taxon>Postciliodesmatophora</taxon>
        <taxon>Heterotrichea</taxon>
        <taxon>Heterotrichida</taxon>
        <taxon>Stentoridae</taxon>
        <taxon>Stentor</taxon>
    </lineage>
</organism>
<dbReference type="PANTHER" id="PTHR31605:SF0">
    <property type="entry name" value="GLYCEROL-3-PHOSPHATE O-ACYLTRANSFERASE 1"/>
    <property type="match status" value="1"/>
</dbReference>
<gene>
    <name evidence="2" type="ORF">SteCoe_2228</name>
</gene>
<dbReference type="PANTHER" id="PTHR31605">
    <property type="entry name" value="GLYCEROL-3-PHOSPHATE O-ACYLTRANSFERASE 1"/>
    <property type="match status" value="1"/>
</dbReference>
<feature type="transmembrane region" description="Helical" evidence="1">
    <location>
        <begin position="397"/>
        <end position="417"/>
    </location>
</feature>
<proteinExistence type="predicted"/>
<evidence type="ECO:0000313" key="2">
    <source>
        <dbReference type="EMBL" id="OMJ94581.1"/>
    </source>
</evidence>
<dbReference type="GO" id="GO:0004366">
    <property type="term" value="F:glycerol-3-phosphate O-acyltransferase activity"/>
    <property type="evidence" value="ECO:0007669"/>
    <property type="project" value="TreeGrafter"/>
</dbReference>
<protein>
    <submittedName>
        <fullName evidence="2">Uncharacterized protein</fullName>
    </submittedName>
</protein>
<dbReference type="OrthoDB" id="193467at2759"/>
<keyword evidence="1" id="KW-1133">Transmembrane helix</keyword>
<evidence type="ECO:0000256" key="1">
    <source>
        <dbReference type="SAM" id="Phobius"/>
    </source>
</evidence>
<keyword evidence="1" id="KW-0812">Transmembrane</keyword>
<keyword evidence="1" id="KW-0472">Membrane</keyword>